<protein>
    <submittedName>
        <fullName evidence="2">Acyl carrier protein</fullName>
    </submittedName>
</protein>
<dbReference type="InterPro" id="IPR009081">
    <property type="entry name" value="PP-bd_ACP"/>
</dbReference>
<comment type="caution">
    <text evidence="2">The sequence shown here is derived from an EMBL/GenBank/DDBJ whole genome shotgun (WGS) entry which is preliminary data.</text>
</comment>
<dbReference type="EMBL" id="PTIX01000005">
    <property type="protein sequence ID" value="PPK68358.1"/>
    <property type="molecule type" value="Genomic_DNA"/>
</dbReference>
<dbReference type="Pfam" id="PF00550">
    <property type="entry name" value="PP-binding"/>
    <property type="match status" value="1"/>
</dbReference>
<dbReference type="Proteomes" id="UP000239203">
    <property type="component" value="Unassembled WGS sequence"/>
</dbReference>
<accession>A0A2S6GSX4</accession>
<dbReference type="SUPFAM" id="SSF47336">
    <property type="entry name" value="ACP-like"/>
    <property type="match status" value="1"/>
</dbReference>
<gene>
    <name evidence="2" type="ORF">CLV40_10581</name>
</gene>
<evidence type="ECO:0000259" key="1">
    <source>
        <dbReference type="Pfam" id="PF00550"/>
    </source>
</evidence>
<reference evidence="2 3" key="1">
    <citation type="submission" date="2018-02" db="EMBL/GenBank/DDBJ databases">
        <title>Genomic Encyclopedia of Archaeal and Bacterial Type Strains, Phase II (KMG-II): from individual species to whole genera.</title>
        <authorList>
            <person name="Goeker M."/>
        </authorList>
    </citation>
    <scope>NUCLEOTIDE SEQUENCE [LARGE SCALE GENOMIC DNA]</scope>
    <source>
        <strain evidence="2 3">YU 961-1</strain>
    </source>
</reference>
<name>A0A2S6GSX4_9PSEU</name>
<dbReference type="InterPro" id="IPR036736">
    <property type="entry name" value="ACP-like_sf"/>
</dbReference>
<evidence type="ECO:0000313" key="2">
    <source>
        <dbReference type="EMBL" id="PPK68358.1"/>
    </source>
</evidence>
<evidence type="ECO:0000313" key="3">
    <source>
        <dbReference type="Proteomes" id="UP000239203"/>
    </source>
</evidence>
<sequence length="92" mass="9989">MTAMKDELRAFVLDAVREMNYDVSEVTGDTDLGPAGLDLESLALADLAVQLEDQYKIKFGDDDMESLALMTLDEFVDALDARVSARAAEATA</sequence>
<proteinExistence type="predicted"/>
<dbReference type="Gene3D" id="1.10.1200.10">
    <property type="entry name" value="ACP-like"/>
    <property type="match status" value="1"/>
</dbReference>
<organism evidence="2 3">
    <name type="scientific">Actinokineospora auranticolor</name>
    <dbReference type="NCBI Taxonomy" id="155976"/>
    <lineage>
        <taxon>Bacteria</taxon>
        <taxon>Bacillati</taxon>
        <taxon>Actinomycetota</taxon>
        <taxon>Actinomycetes</taxon>
        <taxon>Pseudonocardiales</taxon>
        <taxon>Pseudonocardiaceae</taxon>
        <taxon>Actinokineospora</taxon>
    </lineage>
</organism>
<keyword evidence="3" id="KW-1185">Reference proteome</keyword>
<dbReference type="AlphaFoldDB" id="A0A2S6GSX4"/>
<feature type="domain" description="Carrier" evidence="1">
    <location>
        <begin position="17"/>
        <end position="79"/>
    </location>
</feature>